<evidence type="ECO:0000256" key="1">
    <source>
        <dbReference type="SAM" id="MobiDB-lite"/>
    </source>
</evidence>
<dbReference type="KEGG" id="glz:GLAREA_10511"/>
<dbReference type="EMBL" id="KE145355">
    <property type="protein sequence ID" value="EPE34816.1"/>
    <property type="molecule type" value="Genomic_DNA"/>
</dbReference>
<feature type="signal peptide" evidence="2">
    <location>
        <begin position="1"/>
        <end position="19"/>
    </location>
</feature>
<accession>S3DS93</accession>
<keyword evidence="4" id="KW-1185">Reference proteome</keyword>
<dbReference type="Proteomes" id="UP000016922">
    <property type="component" value="Unassembled WGS sequence"/>
</dbReference>
<proteinExistence type="predicted"/>
<evidence type="ECO:0000256" key="2">
    <source>
        <dbReference type="SAM" id="SignalP"/>
    </source>
</evidence>
<organism evidence="3 4">
    <name type="scientific">Glarea lozoyensis (strain ATCC 20868 / MF5171)</name>
    <dbReference type="NCBI Taxonomy" id="1116229"/>
    <lineage>
        <taxon>Eukaryota</taxon>
        <taxon>Fungi</taxon>
        <taxon>Dikarya</taxon>
        <taxon>Ascomycota</taxon>
        <taxon>Pezizomycotina</taxon>
        <taxon>Leotiomycetes</taxon>
        <taxon>Helotiales</taxon>
        <taxon>Helotiaceae</taxon>
        <taxon>Glarea</taxon>
    </lineage>
</organism>
<feature type="region of interest" description="Disordered" evidence="1">
    <location>
        <begin position="34"/>
        <end position="67"/>
    </location>
</feature>
<evidence type="ECO:0000313" key="4">
    <source>
        <dbReference type="Proteomes" id="UP000016922"/>
    </source>
</evidence>
<dbReference type="HOGENOM" id="CLU_093543_0_0_1"/>
<evidence type="ECO:0008006" key="5">
    <source>
        <dbReference type="Google" id="ProtNLM"/>
    </source>
</evidence>
<name>S3DS93_GLAL2</name>
<keyword evidence="2" id="KW-0732">Signal</keyword>
<feature type="compositionally biased region" description="Basic and acidic residues" evidence="1">
    <location>
        <begin position="56"/>
        <end position="67"/>
    </location>
</feature>
<reference evidence="3 4" key="1">
    <citation type="journal article" date="2013" name="BMC Genomics">
        <title>Genomics-driven discovery of the pneumocandin biosynthetic gene cluster in the fungus Glarea lozoyensis.</title>
        <authorList>
            <person name="Chen L."/>
            <person name="Yue Q."/>
            <person name="Zhang X."/>
            <person name="Xiang M."/>
            <person name="Wang C."/>
            <person name="Li S."/>
            <person name="Che Y."/>
            <person name="Ortiz-Lopez F.J."/>
            <person name="Bills G.F."/>
            <person name="Liu X."/>
            <person name="An Z."/>
        </authorList>
    </citation>
    <scope>NUCLEOTIDE SEQUENCE [LARGE SCALE GENOMIC DNA]</scope>
    <source>
        <strain evidence="4">ATCC 20868 / MF5171</strain>
    </source>
</reference>
<evidence type="ECO:0000313" key="3">
    <source>
        <dbReference type="EMBL" id="EPE34816.1"/>
    </source>
</evidence>
<dbReference type="RefSeq" id="XP_008077803.1">
    <property type="nucleotide sequence ID" value="XM_008079612.1"/>
</dbReference>
<dbReference type="OrthoDB" id="3466524at2759"/>
<feature type="chain" id="PRO_5004520027" description="Secreted protein" evidence="2">
    <location>
        <begin position="20"/>
        <end position="208"/>
    </location>
</feature>
<sequence>MLLFNVIFAVVGFLTVCGAMPTIGYEDQDLPYPLVEDESSDGLSPDIEAAPFETDSESKGAEKAERDFTRRNKVKPPLCLKDIDNPDWQDTMRVCAEKAAYELSQNKTIKVPARKCVQGACFDEARIYICNDNEYDIEPAGEYLATYANDMVDECTHKKFPLWFPSITAGQAFDTDNYNVVVRKADPLECPRPGNTCKQDSYPGHPKT</sequence>
<dbReference type="GeneID" id="19469557"/>
<gene>
    <name evidence="3" type="ORF">GLAREA_10511</name>
</gene>
<protein>
    <recommendedName>
        <fullName evidence="5">Secreted protein</fullName>
    </recommendedName>
</protein>
<dbReference type="AlphaFoldDB" id="S3DS93"/>